<protein>
    <submittedName>
        <fullName evidence="1">Uncharacterized protein</fullName>
    </submittedName>
</protein>
<organism evidence="1 2">
    <name type="scientific">Bipolaris victoriae (strain FI3)</name>
    <name type="common">Victoria blight of oats agent</name>
    <name type="synonym">Cochliobolus victoriae</name>
    <dbReference type="NCBI Taxonomy" id="930091"/>
    <lineage>
        <taxon>Eukaryota</taxon>
        <taxon>Fungi</taxon>
        <taxon>Dikarya</taxon>
        <taxon>Ascomycota</taxon>
        <taxon>Pezizomycotina</taxon>
        <taxon>Dothideomycetes</taxon>
        <taxon>Pleosporomycetidae</taxon>
        <taxon>Pleosporales</taxon>
        <taxon>Pleosporineae</taxon>
        <taxon>Pleosporaceae</taxon>
        <taxon>Bipolaris</taxon>
    </lineage>
</organism>
<gene>
    <name evidence="1" type="ORF">COCVIDRAFT_12123</name>
</gene>
<name>W7EMX6_BIPV3</name>
<proteinExistence type="predicted"/>
<dbReference type="RefSeq" id="XP_014561255.1">
    <property type="nucleotide sequence ID" value="XM_014705769.1"/>
</dbReference>
<dbReference type="GeneID" id="26251105"/>
<dbReference type="AlphaFoldDB" id="W7EMX6"/>
<reference evidence="1 2" key="1">
    <citation type="journal article" date="2013" name="PLoS Genet.">
        <title>Comparative genome structure, secondary metabolite, and effector coding capacity across Cochliobolus pathogens.</title>
        <authorList>
            <person name="Condon B.J."/>
            <person name="Leng Y."/>
            <person name="Wu D."/>
            <person name="Bushley K.E."/>
            <person name="Ohm R.A."/>
            <person name="Otillar R."/>
            <person name="Martin J."/>
            <person name="Schackwitz W."/>
            <person name="Grimwood J."/>
            <person name="MohdZainudin N."/>
            <person name="Xue C."/>
            <person name="Wang R."/>
            <person name="Manning V.A."/>
            <person name="Dhillon B."/>
            <person name="Tu Z.J."/>
            <person name="Steffenson B.J."/>
            <person name="Salamov A."/>
            <person name="Sun H."/>
            <person name="Lowry S."/>
            <person name="LaButti K."/>
            <person name="Han J."/>
            <person name="Copeland A."/>
            <person name="Lindquist E."/>
            <person name="Barry K."/>
            <person name="Schmutz J."/>
            <person name="Baker S.E."/>
            <person name="Ciuffetti L.M."/>
            <person name="Grigoriev I.V."/>
            <person name="Zhong S."/>
            <person name="Turgeon B.G."/>
        </authorList>
    </citation>
    <scope>NUCLEOTIDE SEQUENCE [LARGE SCALE GENOMIC DNA]</scope>
    <source>
        <strain evidence="1 2">FI3</strain>
    </source>
</reference>
<evidence type="ECO:0000313" key="1">
    <source>
        <dbReference type="EMBL" id="EUN31808.1"/>
    </source>
</evidence>
<dbReference type="EMBL" id="KI968697">
    <property type="protein sequence ID" value="EUN31808.1"/>
    <property type="molecule type" value="Genomic_DNA"/>
</dbReference>
<accession>W7EMX6</accession>
<evidence type="ECO:0000313" key="2">
    <source>
        <dbReference type="Proteomes" id="UP000054337"/>
    </source>
</evidence>
<sequence>MPLPDIAVHPGNAAYGEQDDGQVRNTKAMGIKVKHFVPRIGSVLSNGKLCLMLKGAEARPLLARLSLVGITVVHGRSLVPSPSYKTYALCRITQLCTPPTNRTSGAKSQLVDVA</sequence>
<dbReference type="Proteomes" id="UP000054337">
    <property type="component" value="Unassembled WGS sequence"/>
</dbReference>
<keyword evidence="2" id="KW-1185">Reference proteome</keyword>
<dbReference type="HOGENOM" id="CLU_2170630_0_0_1"/>